<comment type="caution">
    <text evidence="2">The sequence shown here is derived from an EMBL/GenBank/DDBJ whole genome shotgun (WGS) entry which is preliminary data.</text>
</comment>
<proteinExistence type="predicted"/>
<feature type="region of interest" description="Disordered" evidence="1">
    <location>
        <begin position="1"/>
        <end position="21"/>
    </location>
</feature>
<gene>
    <name evidence="2" type="ORF">E6O75_ATG06308</name>
</gene>
<sequence length="104" mass="11727">MRLRGPIPMSQGNDSDIGKPSKHHLVRGFEAQAPIAAPALTISDLLHLHSEAHASASRQCWLTISAQWQRRQNNKTIRSGDRPLETVTTPSKPRWWRQVMPDLS</sequence>
<keyword evidence="3" id="KW-1185">Reference proteome</keyword>
<evidence type="ECO:0000313" key="2">
    <source>
        <dbReference type="EMBL" id="TID18232.1"/>
    </source>
</evidence>
<protein>
    <submittedName>
        <fullName evidence="2">Uncharacterized protein</fullName>
    </submittedName>
</protein>
<dbReference type="AlphaFoldDB" id="A0A4Z1NUG5"/>
<evidence type="ECO:0000313" key="3">
    <source>
        <dbReference type="Proteomes" id="UP000298493"/>
    </source>
</evidence>
<dbReference type="Proteomes" id="UP000298493">
    <property type="component" value="Unassembled WGS sequence"/>
</dbReference>
<dbReference type="EMBL" id="SNSC02000014">
    <property type="protein sequence ID" value="TID18232.1"/>
    <property type="molecule type" value="Genomic_DNA"/>
</dbReference>
<name>A0A4Z1NUG5_9PEZI</name>
<organism evidence="2 3">
    <name type="scientific">Venturia nashicola</name>
    <dbReference type="NCBI Taxonomy" id="86259"/>
    <lineage>
        <taxon>Eukaryota</taxon>
        <taxon>Fungi</taxon>
        <taxon>Dikarya</taxon>
        <taxon>Ascomycota</taxon>
        <taxon>Pezizomycotina</taxon>
        <taxon>Dothideomycetes</taxon>
        <taxon>Pleosporomycetidae</taxon>
        <taxon>Venturiales</taxon>
        <taxon>Venturiaceae</taxon>
        <taxon>Venturia</taxon>
    </lineage>
</organism>
<evidence type="ECO:0000256" key="1">
    <source>
        <dbReference type="SAM" id="MobiDB-lite"/>
    </source>
</evidence>
<accession>A0A4Z1NUG5</accession>
<reference evidence="2 3" key="1">
    <citation type="submission" date="2019-04" db="EMBL/GenBank/DDBJ databases">
        <title>High contiguity whole genome sequence and gene annotation resource for two Venturia nashicola isolates.</title>
        <authorList>
            <person name="Prokchorchik M."/>
            <person name="Won K."/>
            <person name="Lee Y."/>
            <person name="Choi E.D."/>
            <person name="Segonzac C."/>
            <person name="Sohn K.H."/>
        </authorList>
    </citation>
    <scope>NUCLEOTIDE SEQUENCE [LARGE SCALE GENOMIC DNA]</scope>
    <source>
        <strain evidence="2 3">PRI2</strain>
    </source>
</reference>